<evidence type="ECO:0000313" key="4">
    <source>
        <dbReference type="EMBL" id="RDV27498.1"/>
    </source>
</evidence>
<dbReference type="Proteomes" id="UP000256561">
    <property type="component" value="Unassembled WGS sequence"/>
</dbReference>
<feature type="domain" description="AMP-dependent synthetase/ligase" evidence="2">
    <location>
        <begin position="8"/>
        <end position="350"/>
    </location>
</feature>
<dbReference type="Gene3D" id="3.30.300.30">
    <property type="match status" value="1"/>
</dbReference>
<dbReference type="InterPro" id="IPR025110">
    <property type="entry name" value="AMP-bd_C"/>
</dbReference>
<evidence type="ECO:0000313" key="5">
    <source>
        <dbReference type="Proteomes" id="UP000256561"/>
    </source>
</evidence>
<dbReference type="GO" id="GO:0006631">
    <property type="term" value="P:fatty acid metabolic process"/>
    <property type="evidence" value="ECO:0007669"/>
    <property type="project" value="TreeGrafter"/>
</dbReference>
<keyword evidence="5" id="KW-1185">Reference proteome</keyword>
<comment type="similarity">
    <text evidence="1">Belongs to the ATP-dependent AMP-binding enzyme family.</text>
</comment>
<feature type="domain" description="AMP-binding enzyme C-terminal" evidence="3">
    <location>
        <begin position="400"/>
        <end position="475"/>
    </location>
</feature>
<proteinExistence type="inferred from homology"/>
<dbReference type="PANTHER" id="PTHR43201">
    <property type="entry name" value="ACYL-COA SYNTHETASE"/>
    <property type="match status" value="1"/>
</dbReference>
<dbReference type="Pfam" id="PF00501">
    <property type="entry name" value="AMP-binding"/>
    <property type="match status" value="1"/>
</dbReference>
<accession>A0A3D8MB70</accession>
<sequence>MESIGYRFEKVAERRKDAVALVIDSVEYTYAQLLADVRIAKNCMLAQGLRENDCIANLYPNGYPFVVYSLATFALGGILLPVNNTYQPNELQYYLETAEVKGLCSPTGLPAAVDCASRHTIPWFDETALEQHSSFSSSSMSQSGGMYLFSSGSTGKSKRVFRTQQDLVCEYSMMSEVNGANEQDIVLCTLPLYHAHGFGNALLMALLSGAKCIVLTHEFNGRKTMQAIADYKVSLYPAVPFMFQIMALARFNPPLDFSSLRYCLSSGAPLSEKIFKDFHDRTGIYIGQIYGSSETGAMFINTHPCPESKKTVGFPLPGIDVEIRSDEGEVLLAGEEGEIWVRSPAMTKQYDGMPEATAAAFVDGWFFTGDMGVFSEFGLTVTGRKKLLINVAGNKVDPLEVETLINSHEQVEESVVVAKPHETYGEQVVAYVVLLPQSQASVEDLQHYVKGKLVEYKVPKQIIFLSAIPKSPLGKILRKYL</sequence>
<evidence type="ECO:0000259" key="3">
    <source>
        <dbReference type="Pfam" id="PF13193"/>
    </source>
</evidence>
<dbReference type="InterPro" id="IPR045851">
    <property type="entry name" value="AMP-bd_C_sf"/>
</dbReference>
<gene>
    <name evidence="4" type="ORF">DXV75_05580</name>
</gene>
<evidence type="ECO:0000256" key="1">
    <source>
        <dbReference type="ARBA" id="ARBA00006432"/>
    </source>
</evidence>
<dbReference type="SUPFAM" id="SSF56801">
    <property type="entry name" value="Acetyl-CoA synthetase-like"/>
    <property type="match status" value="1"/>
</dbReference>
<reference evidence="5" key="1">
    <citation type="submission" date="2018-08" db="EMBL/GenBank/DDBJ databases">
        <authorList>
            <person name="Zhang J."/>
            <person name="Du Z.-J."/>
        </authorList>
    </citation>
    <scope>NUCLEOTIDE SEQUENCE [LARGE SCALE GENOMIC DNA]</scope>
    <source>
        <strain evidence="5">KCTC 52655</strain>
    </source>
</reference>
<organism evidence="4 5">
    <name type="scientific">Alteromonas aestuariivivens</name>
    <dbReference type="NCBI Taxonomy" id="1938339"/>
    <lineage>
        <taxon>Bacteria</taxon>
        <taxon>Pseudomonadati</taxon>
        <taxon>Pseudomonadota</taxon>
        <taxon>Gammaproteobacteria</taxon>
        <taxon>Alteromonadales</taxon>
        <taxon>Alteromonadaceae</taxon>
        <taxon>Alteromonas/Salinimonas group</taxon>
        <taxon>Alteromonas</taxon>
    </lineage>
</organism>
<dbReference type="Gene3D" id="3.40.50.12780">
    <property type="entry name" value="N-terminal domain of ligase-like"/>
    <property type="match status" value="1"/>
</dbReference>
<dbReference type="GO" id="GO:0031956">
    <property type="term" value="F:medium-chain fatty acid-CoA ligase activity"/>
    <property type="evidence" value="ECO:0007669"/>
    <property type="project" value="TreeGrafter"/>
</dbReference>
<dbReference type="AlphaFoldDB" id="A0A3D8MB70"/>
<dbReference type="RefSeq" id="WP_115592399.1">
    <property type="nucleotide sequence ID" value="NZ_QRHA01000003.1"/>
</dbReference>
<dbReference type="OrthoDB" id="7055148at2"/>
<evidence type="ECO:0000259" key="2">
    <source>
        <dbReference type="Pfam" id="PF00501"/>
    </source>
</evidence>
<dbReference type="InterPro" id="IPR000873">
    <property type="entry name" value="AMP-dep_synth/lig_dom"/>
</dbReference>
<name>A0A3D8MB70_9ALTE</name>
<dbReference type="InterPro" id="IPR020845">
    <property type="entry name" value="AMP-binding_CS"/>
</dbReference>
<dbReference type="Pfam" id="PF13193">
    <property type="entry name" value="AMP-binding_C"/>
    <property type="match status" value="1"/>
</dbReference>
<dbReference type="EMBL" id="QRHA01000003">
    <property type="protein sequence ID" value="RDV27498.1"/>
    <property type="molecule type" value="Genomic_DNA"/>
</dbReference>
<dbReference type="PANTHER" id="PTHR43201:SF8">
    <property type="entry name" value="ACYL-COA SYNTHETASE FAMILY MEMBER 3"/>
    <property type="match status" value="1"/>
</dbReference>
<dbReference type="InterPro" id="IPR042099">
    <property type="entry name" value="ANL_N_sf"/>
</dbReference>
<comment type="caution">
    <text evidence="4">The sequence shown here is derived from an EMBL/GenBank/DDBJ whole genome shotgun (WGS) entry which is preliminary data.</text>
</comment>
<keyword evidence="4" id="KW-0436">Ligase</keyword>
<protein>
    <submittedName>
        <fullName evidence="4">Long-chain fatty acid--CoA ligase</fullName>
    </submittedName>
</protein>
<dbReference type="PROSITE" id="PS00455">
    <property type="entry name" value="AMP_BINDING"/>
    <property type="match status" value="1"/>
</dbReference>